<feature type="domain" description="Phytase-like" evidence="1">
    <location>
        <begin position="51"/>
        <end position="366"/>
    </location>
</feature>
<dbReference type="Proteomes" id="UP001165367">
    <property type="component" value="Unassembled WGS sequence"/>
</dbReference>
<dbReference type="Pfam" id="PF13449">
    <property type="entry name" value="Phytase-like"/>
    <property type="match status" value="1"/>
</dbReference>
<organism evidence="2 3">
    <name type="scientific">Terrimonas ginsenosidimutans</name>
    <dbReference type="NCBI Taxonomy" id="2908004"/>
    <lineage>
        <taxon>Bacteria</taxon>
        <taxon>Pseudomonadati</taxon>
        <taxon>Bacteroidota</taxon>
        <taxon>Chitinophagia</taxon>
        <taxon>Chitinophagales</taxon>
        <taxon>Chitinophagaceae</taxon>
        <taxon>Terrimonas</taxon>
    </lineage>
</organism>
<gene>
    <name evidence="2" type="ORF">LZZ85_20365</name>
</gene>
<name>A0ABS9KWI1_9BACT</name>
<keyword evidence="3" id="KW-1185">Reference proteome</keyword>
<dbReference type="PROSITE" id="PS51257">
    <property type="entry name" value="PROKAR_LIPOPROTEIN"/>
    <property type="match status" value="1"/>
</dbReference>
<dbReference type="EMBL" id="JAKLTR010000014">
    <property type="protein sequence ID" value="MCG2616665.1"/>
    <property type="molecule type" value="Genomic_DNA"/>
</dbReference>
<accession>A0ABS9KWI1</accession>
<dbReference type="RefSeq" id="WP_237875203.1">
    <property type="nucleotide sequence ID" value="NZ_JAKLTR010000014.1"/>
</dbReference>
<comment type="caution">
    <text evidence="2">The sequence shown here is derived from an EMBL/GenBank/DDBJ whole genome shotgun (WGS) entry which is preliminary data.</text>
</comment>
<evidence type="ECO:0000313" key="3">
    <source>
        <dbReference type="Proteomes" id="UP001165367"/>
    </source>
</evidence>
<evidence type="ECO:0000313" key="2">
    <source>
        <dbReference type="EMBL" id="MCG2616665.1"/>
    </source>
</evidence>
<protein>
    <submittedName>
        <fullName evidence="2">Esterase-like activity of phytase family protein</fullName>
    </submittedName>
</protein>
<proteinExistence type="predicted"/>
<evidence type="ECO:0000259" key="1">
    <source>
        <dbReference type="Pfam" id="PF13449"/>
    </source>
</evidence>
<sequence>MRYNGFLIVMICLGFVSGCKPGARIIKDPDVTKLRFVNQFILPNALVFDHTTVGGLSGIDYDPKRDLYYMVCDDPSALNPTRFYTMRIPLSEKGIDSVIVTNVTTILDPNGQAYPDIRKDRIHSADLEAMRYDASRDELVRSSEGQRQITPDTMLLQDPDIVIMDRNGRYKDSFFLPAKLRIRAEEKGPRHNSVLEGLAFDENYKHLFVSLEDALYDDGPKAGNGDSTAFVRIFKFDRNTRQEIAEYVYQVDPVPYPSTPPGAFKINGISDILYAGGNKLIVIERAWSTGRVFCNIRVYLADLTNAQDVSSVEKISTAVNPKIISKKLLVNMDDLGIPIYNVEGVTVGPKLPNGNSTLIFVVDDNFNKNERSQFLLFEIIQ</sequence>
<reference evidence="2" key="1">
    <citation type="submission" date="2022-01" db="EMBL/GenBank/DDBJ databases">
        <authorList>
            <person name="Jo J.-H."/>
            <person name="Im W.-T."/>
        </authorList>
    </citation>
    <scope>NUCLEOTIDE SEQUENCE</scope>
    <source>
        <strain evidence="2">NA20</strain>
    </source>
</reference>
<dbReference type="PANTHER" id="PTHR37957:SF1">
    <property type="entry name" value="PHYTASE-LIKE DOMAIN-CONTAINING PROTEIN"/>
    <property type="match status" value="1"/>
</dbReference>
<dbReference type="InterPro" id="IPR027372">
    <property type="entry name" value="Phytase-like_dom"/>
</dbReference>
<dbReference type="PANTHER" id="PTHR37957">
    <property type="entry name" value="BLR7070 PROTEIN"/>
    <property type="match status" value="1"/>
</dbReference>
<dbReference type="SUPFAM" id="SSF75011">
    <property type="entry name" value="3-carboxy-cis,cis-mucoante lactonizing enzyme"/>
    <property type="match status" value="1"/>
</dbReference>